<dbReference type="GO" id="GO:0000723">
    <property type="term" value="P:telomere maintenance"/>
    <property type="evidence" value="ECO:0007669"/>
    <property type="project" value="TreeGrafter"/>
</dbReference>
<evidence type="ECO:0000256" key="9">
    <source>
        <dbReference type="ARBA" id="ARBA00022801"/>
    </source>
</evidence>
<keyword evidence="11" id="KW-0234">DNA repair</keyword>
<keyword evidence="8" id="KW-0227">DNA damage</keyword>
<keyword evidence="10" id="KW-0779">Telomere</keyword>
<dbReference type="Proteomes" id="UP001374579">
    <property type="component" value="Unassembled WGS sequence"/>
</dbReference>
<dbReference type="GO" id="GO:0003684">
    <property type="term" value="F:damaged DNA binding"/>
    <property type="evidence" value="ECO:0007669"/>
    <property type="project" value="TreeGrafter"/>
</dbReference>
<dbReference type="EC" id="3.5.2.6" evidence="5"/>
<evidence type="ECO:0000256" key="2">
    <source>
        <dbReference type="ARBA" id="ARBA00004123"/>
    </source>
</evidence>
<dbReference type="SUPFAM" id="SSF56281">
    <property type="entry name" value="Metallo-hydrolase/oxidoreductase"/>
    <property type="match status" value="1"/>
</dbReference>
<evidence type="ECO:0000259" key="16">
    <source>
        <dbReference type="Pfam" id="PF07522"/>
    </source>
</evidence>
<dbReference type="InterPro" id="IPR036866">
    <property type="entry name" value="RibonucZ/Hydroxyglut_hydro"/>
</dbReference>
<dbReference type="Gene3D" id="3.60.15.10">
    <property type="entry name" value="Ribonuclease Z/Hydroxyacylglutathione hydrolase-like"/>
    <property type="match status" value="1"/>
</dbReference>
<evidence type="ECO:0000256" key="12">
    <source>
        <dbReference type="ARBA" id="ARBA00023242"/>
    </source>
</evidence>
<feature type="domain" description="DNA repair metallo-beta-lactamase" evidence="16">
    <location>
        <begin position="298"/>
        <end position="349"/>
    </location>
</feature>
<keyword evidence="6" id="KW-0158">Chromosome</keyword>
<proteinExistence type="inferred from homology"/>
<evidence type="ECO:0000313" key="18">
    <source>
        <dbReference type="Proteomes" id="UP001374579"/>
    </source>
</evidence>
<dbReference type="Pfam" id="PF07522">
    <property type="entry name" value="DRMBL"/>
    <property type="match status" value="1"/>
</dbReference>
<evidence type="ECO:0000313" key="17">
    <source>
        <dbReference type="EMBL" id="KAK7102786.1"/>
    </source>
</evidence>
<keyword evidence="18" id="KW-1185">Reference proteome</keyword>
<evidence type="ECO:0000256" key="6">
    <source>
        <dbReference type="ARBA" id="ARBA00022454"/>
    </source>
</evidence>
<comment type="catalytic activity">
    <reaction evidence="1">
        <text>a beta-lactam + H2O = a substituted beta-amino acid</text>
        <dbReference type="Rhea" id="RHEA:20401"/>
        <dbReference type="ChEBI" id="CHEBI:15377"/>
        <dbReference type="ChEBI" id="CHEBI:35627"/>
        <dbReference type="ChEBI" id="CHEBI:140347"/>
        <dbReference type="EC" id="3.5.2.6"/>
    </reaction>
</comment>
<dbReference type="AlphaFoldDB" id="A0AAN9BD06"/>
<evidence type="ECO:0000256" key="7">
    <source>
        <dbReference type="ARBA" id="ARBA00022722"/>
    </source>
</evidence>
<keyword evidence="12" id="KW-0539">Nucleus</keyword>
<reference evidence="17 18" key="1">
    <citation type="submission" date="2024-02" db="EMBL/GenBank/DDBJ databases">
        <title>Chromosome-scale genome assembly of the rough periwinkle Littorina saxatilis.</title>
        <authorList>
            <person name="De Jode A."/>
            <person name="Faria R."/>
            <person name="Formenti G."/>
            <person name="Sims Y."/>
            <person name="Smith T.P."/>
            <person name="Tracey A."/>
            <person name="Wood J.M.D."/>
            <person name="Zagrodzka Z.B."/>
            <person name="Johannesson K."/>
            <person name="Butlin R.K."/>
            <person name="Leder E.H."/>
        </authorList>
    </citation>
    <scope>NUCLEOTIDE SEQUENCE [LARGE SCALE GENOMIC DNA]</scope>
    <source>
        <strain evidence="17">Snail1</strain>
        <tissue evidence="17">Muscle</tissue>
    </source>
</reference>
<dbReference type="GO" id="GO:0000781">
    <property type="term" value="C:chromosome, telomeric region"/>
    <property type="evidence" value="ECO:0007669"/>
    <property type="project" value="UniProtKB-SubCell"/>
</dbReference>
<evidence type="ECO:0000256" key="8">
    <source>
        <dbReference type="ARBA" id="ARBA00022763"/>
    </source>
</evidence>
<organism evidence="17 18">
    <name type="scientific">Littorina saxatilis</name>
    <dbReference type="NCBI Taxonomy" id="31220"/>
    <lineage>
        <taxon>Eukaryota</taxon>
        <taxon>Metazoa</taxon>
        <taxon>Spiralia</taxon>
        <taxon>Lophotrochozoa</taxon>
        <taxon>Mollusca</taxon>
        <taxon>Gastropoda</taxon>
        <taxon>Caenogastropoda</taxon>
        <taxon>Littorinimorpha</taxon>
        <taxon>Littorinoidea</taxon>
        <taxon>Littorinidae</taxon>
        <taxon>Littorina</taxon>
    </lineage>
</organism>
<evidence type="ECO:0000256" key="14">
    <source>
        <dbReference type="ARBA" id="ARBA00041693"/>
    </source>
</evidence>
<name>A0AAN9BD06_9CAEN</name>
<comment type="subcellular location">
    <subcellularLocation>
        <location evidence="3">Chromosome</location>
        <location evidence="3">Telomere</location>
    </subcellularLocation>
    <subcellularLocation>
        <location evidence="2">Nucleus</location>
    </subcellularLocation>
</comment>
<evidence type="ECO:0000256" key="10">
    <source>
        <dbReference type="ARBA" id="ARBA00022895"/>
    </source>
</evidence>
<evidence type="ECO:0000256" key="11">
    <source>
        <dbReference type="ARBA" id="ARBA00023204"/>
    </source>
</evidence>
<protein>
    <recommendedName>
        <fullName evidence="13">5' exonuclease Apollo</fullName>
        <ecNumber evidence="5">3.5.2.6</ecNumber>
    </recommendedName>
    <alternativeName>
        <fullName evidence="14">DNA cross-link repair 1B protein</fullName>
    </alternativeName>
    <alternativeName>
        <fullName evidence="15">SNM1 homolog B</fullName>
    </alternativeName>
</protein>
<evidence type="ECO:0000256" key="5">
    <source>
        <dbReference type="ARBA" id="ARBA00012865"/>
    </source>
</evidence>
<evidence type="ECO:0000256" key="4">
    <source>
        <dbReference type="ARBA" id="ARBA00010304"/>
    </source>
</evidence>
<dbReference type="GO" id="GO:0005634">
    <property type="term" value="C:nucleus"/>
    <property type="evidence" value="ECO:0007669"/>
    <property type="project" value="UniProtKB-SubCell"/>
</dbReference>
<dbReference type="GO" id="GO:0006303">
    <property type="term" value="P:double-strand break repair via nonhomologous end joining"/>
    <property type="evidence" value="ECO:0007669"/>
    <property type="project" value="TreeGrafter"/>
</dbReference>
<keyword evidence="7" id="KW-0540">Nuclease</keyword>
<comment type="similarity">
    <text evidence="4">Belongs to the DNA repair metallo-beta-lactamase (DRMBL) family.</text>
</comment>
<comment type="caution">
    <text evidence="17">The sequence shown here is derived from an EMBL/GenBank/DDBJ whole genome shotgun (WGS) entry which is preliminary data.</text>
</comment>
<evidence type="ECO:0000256" key="15">
    <source>
        <dbReference type="ARBA" id="ARBA00042738"/>
    </source>
</evidence>
<dbReference type="CDD" id="cd16273">
    <property type="entry name" value="SNM1A-1C-like_MBL-fold"/>
    <property type="match status" value="1"/>
</dbReference>
<dbReference type="GO" id="GO:0035312">
    <property type="term" value="F:5'-3' DNA exonuclease activity"/>
    <property type="evidence" value="ECO:0007669"/>
    <property type="project" value="TreeGrafter"/>
</dbReference>
<evidence type="ECO:0000256" key="13">
    <source>
        <dbReference type="ARBA" id="ARBA00039555"/>
    </source>
</evidence>
<dbReference type="GO" id="GO:0008800">
    <property type="term" value="F:beta-lactamase activity"/>
    <property type="evidence" value="ECO:0007669"/>
    <property type="project" value="UniProtKB-EC"/>
</dbReference>
<dbReference type="PANTHER" id="PTHR23240">
    <property type="entry name" value="DNA CROSS-LINK REPAIR PROTEIN PSO2/SNM1-RELATED"/>
    <property type="match status" value="1"/>
</dbReference>
<dbReference type="PANTHER" id="PTHR23240:SF26">
    <property type="entry name" value="5' EXONUCLEASE APOLLO"/>
    <property type="match status" value="1"/>
</dbReference>
<accession>A0AAN9BD06</accession>
<dbReference type="GO" id="GO:0036297">
    <property type="term" value="P:interstrand cross-link repair"/>
    <property type="evidence" value="ECO:0007669"/>
    <property type="project" value="TreeGrafter"/>
</dbReference>
<evidence type="ECO:0000256" key="1">
    <source>
        <dbReference type="ARBA" id="ARBA00001526"/>
    </source>
</evidence>
<dbReference type="InterPro" id="IPR011084">
    <property type="entry name" value="DRMBL"/>
</dbReference>
<sequence>MNGSIIPGTSIAVDFWPADKHPGIRFFFLTHLHGDHVVGLTSKWRRPIYCSPLTARLLEQRYDVDRSLLRSLEEDQTHMVGYCQSSCVQSHGEGNASGVNGQSSLYFNKGQSTREVDGQIKLNKNELQKCESMAVTVINANHCPGAVMFVFEGSFGKIVHTGDFRFQPEMVKEGSLLSKHTGTIDRLYLDNTYCDPKCVFPTRAEALEEIVQICKTHSNHDIVLGVRNLGKEDLLAAIALALGEWINVSPNTLSIASSLNFPKVFSTGKPDVRVRAVPFHQVSGDFVKRLNKEKPTIVILPTALYQGIGGKPYANQPEVFVVPYSDHSSFPELVQFVSKLKPARVVPIVRGKVRGPFGVDVSSRQNMSCFQQYLSKSQNKCFADTQFSDLKSQKGSLQTTGEDDCLFAGTNGFENLFPDLQKPLKRRQPQKNKPRKALCPKGVIYLSDDEAEREKQTVSPRKFGKLSDDRCLAEQESVIVSTTVQAEQADLSEKQKVENQGSGVSLSVEEDMVNAIHIDNIAISASDNSLRPKGGILIHTQEKNKVSEPTEEESRLADKTGVVNTCYTTTGQDCSLSLFRASRKLSGAQRRARLINTYNAVFGEPTEDKAGKVNLSEYFC</sequence>
<keyword evidence="9" id="KW-0378">Hydrolase</keyword>
<evidence type="ECO:0000256" key="3">
    <source>
        <dbReference type="ARBA" id="ARBA00004574"/>
    </source>
</evidence>
<gene>
    <name evidence="17" type="ORF">V1264_020965</name>
</gene>
<dbReference type="EMBL" id="JBAMIC010000010">
    <property type="protein sequence ID" value="KAK7102786.1"/>
    <property type="molecule type" value="Genomic_DNA"/>
</dbReference>